<name>A0A1G1X334_9BACT</name>
<gene>
    <name evidence="1" type="ORF">A3D99_03675</name>
</gene>
<organism evidence="1 2">
    <name type="scientific">Candidatus Andersenbacteria bacterium RIFCSPHIGHO2_12_FULL_45_11</name>
    <dbReference type="NCBI Taxonomy" id="1797281"/>
    <lineage>
        <taxon>Bacteria</taxon>
        <taxon>Candidatus Anderseniibacteriota</taxon>
    </lineage>
</organism>
<reference evidence="1 2" key="1">
    <citation type="journal article" date="2016" name="Nat. Commun.">
        <title>Thousands of microbial genomes shed light on interconnected biogeochemical processes in an aquifer system.</title>
        <authorList>
            <person name="Anantharaman K."/>
            <person name="Brown C.T."/>
            <person name="Hug L.A."/>
            <person name="Sharon I."/>
            <person name="Castelle C.J."/>
            <person name="Probst A.J."/>
            <person name="Thomas B.C."/>
            <person name="Singh A."/>
            <person name="Wilkins M.J."/>
            <person name="Karaoz U."/>
            <person name="Brodie E.L."/>
            <person name="Williams K.H."/>
            <person name="Hubbard S.S."/>
            <person name="Banfield J.F."/>
        </authorList>
    </citation>
    <scope>NUCLEOTIDE SEQUENCE [LARGE SCALE GENOMIC DNA]</scope>
</reference>
<evidence type="ECO:0000313" key="1">
    <source>
        <dbReference type="EMBL" id="OGY34211.1"/>
    </source>
</evidence>
<protein>
    <submittedName>
        <fullName evidence="1">Uncharacterized protein</fullName>
    </submittedName>
</protein>
<dbReference type="Proteomes" id="UP000177528">
    <property type="component" value="Unassembled WGS sequence"/>
</dbReference>
<evidence type="ECO:0000313" key="2">
    <source>
        <dbReference type="Proteomes" id="UP000177528"/>
    </source>
</evidence>
<dbReference type="AlphaFoldDB" id="A0A1G1X334"/>
<dbReference type="EMBL" id="MHHR01000019">
    <property type="protein sequence ID" value="OGY34211.1"/>
    <property type="molecule type" value="Genomic_DNA"/>
</dbReference>
<accession>A0A1G1X334</accession>
<proteinExistence type="predicted"/>
<comment type="caution">
    <text evidence="1">The sequence shown here is derived from an EMBL/GenBank/DDBJ whole genome shotgun (WGS) entry which is preliminary data.</text>
</comment>
<sequence>MAGEIAHIIYAARLLTVLKSRVSHHSYWIGTVFPDIYRIAPTQRYPTHPKHVRLSALVGSNDFITGMRAHAWIDETYDHYIKEHRVYERLPWHPLNPLALELFQDEMLYAAFEDWGIVRRALGTAHPDELKIIHDEPLIQTWHTMLENYFRAAPSDTSRAALLEAHGVSSELTGEINQIVHALRNTNTAKEILNGYIGELEHMLT</sequence>